<name>A0AAV9V2L2_9PEZI</name>
<feature type="transmembrane region" description="Helical" evidence="14">
    <location>
        <begin position="1163"/>
        <end position="1186"/>
    </location>
</feature>
<evidence type="ECO:0000256" key="11">
    <source>
        <dbReference type="ARBA" id="ARBA00022989"/>
    </source>
</evidence>
<dbReference type="GO" id="GO:0042592">
    <property type="term" value="P:homeostatic process"/>
    <property type="evidence" value="ECO:0007669"/>
    <property type="project" value="UniProtKB-ARBA"/>
</dbReference>
<evidence type="ECO:0000256" key="12">
    <source>
        <dbReference type="ARBA" id="ARBA00023136"/>
    </source>
</evidence>
<dbReference type="InterPro" id="IPR056227">
    <property type="entry name" value="TMD0_ABC"/>
</dbReference>
<feature type="transmembrane region" description="Helical" evidence="14">
    <location>
        <begin position="67"/>
        <end position="86"/>
    </location>
</feature>
<evidence type="ECO:0000256" key="8">
    <source>
        <dbReference type="ARBA" id="ARBA00022741"/>
    </source>
</evidence>
<dbReference type="CDD" id="cd03244">
    <property type="entry name" value="ABCC_MRP_domain2"/>
    <property type="match status" value="1"/>
</dbReference>
<feature type="domain" description="ABC transmembrane type-1" evidence="16">
    <location>
        <begin position="274"/>
        <end position="559"/>
    </location>
</feature>
<dbReference type="Gene3D" id="3.40.50.300">
    <property type="entry name" value="P-loop containing nucleotide triphosphate hydrolases"/>
    <property type="match status" value="2"/>
</dbReference>
<dbReference type="Proteomes" id="UP001375240">
    <property type="component" value="Unassembled WGS sequence"/>
</dbReference>
<feature type="compositionally biased region" description="Polar residues" evidence="13">
    <location>
        <begin position="829"/>
        <end position="848"/>
    </location>
</feature>
<dbReference type="InterPro" id="IPR003439">
    <property type="entry name" value="ABC_transporter-like_ATP-bd"/>
</dbReference>
<gene>
    <name evidence="17" type="ORF">TWF696_005491</name>
</gene>
<evidence type="ECO:0000256" key="14">
    <source>
        <dbReference type="SAM" id="Phobius"/>
    </source>
</evidence>
<evidence type="ECO:0000256" key="13">
    <source>
        <dbReference type="SAM" id="MobiDB-lite"/>
    </source>
</evidence>
<dbReference type="CDD" id="cd18595">
    <property type="entry name" value="ABC_6TM_MRP1_2_3_6_D1_like"/>
    <property type="match status" value="1"/>
</dbReference>
<evidence type="ECO:0000256" key="2">
    <source>
        <dbReference type="ARBA" id="ARBA00009726"/>
    </source>
</evidence>
<feature type="domain" description="ABC transporter" evidence="15">
    <location>
        <begin position="595"/>
        <end position="822"/>
    </location>
</feature>
<dbReference type="PANTHER" id="PTHR24223:SF443">
    <property type="entry name" value="MULTIDRUG-RESISTANCE LIKE PROTEIN 1, ISOFORM I"/>
    <property type="match status" value="1"/>
</dbReference>
<dbReference type="SUPFAM" id="SSF90123">
    <property type="entry name" value="ABC transporter transmembrane region"/>
    <property type="match status" value="2"/>
</dbReference>
<dbReference type="Pfam" id="PF24357">
    <property type="entry name" value="TMD0_ABC"/>
    <property type="match status" value="1"/>
</dbReference>
<dbReference type="PROSITE" id="PS50893">
    <property type="entry name" value="ABC_TRANSPORTER_2"/>
    <property type="match status" value="2"/>
</dbReference>
<dbReference type="InterPro" id="IPR050173">
    <property type="entry name" value="ABC_transporter_C-like"/>
</dbReference>
<evidence type="ECO:0000256" key="5">
    <source>
        <dbReference type="ARBA" id="ARBA00022554"/>
    </source>
</evidence>
<proteinExistence type="inferred from homology"/>
<dbReference type="SUPFAM" id="SSF52540">
    <property type="entry name" value="P-loop containing nucleoside triphosphate hydrolases"/>
    <property type="match status" value="2"/>
</dbReference>
<feature type="transmembrane region" description="Helical" evidence="14">
    <location>
        <begin position="532"/>
        <end position="558"/>
    </location>
</feature>
<feature type="domain" description="ABC transporter" evidence="15">
    <location>
        <begin position="1254"/>
        <end position="1488"/>
    </location>
</feature>
<keyword evidence="6 14" id="KW-0812">Transmembrane</keyword>
<dbReference type="CDD" id="cd03250">
    <property type="entry name" value="ABCC_MRP_domain1"/>
    <property type="match status" value="1"/>
</dbReference>
<evidence type="ECO:0000256" key="1">
    <source>
        <dbReference type="ARBA" id="ARBA00004128"/>
    </source>
</evidence>
<keyword evidence="4" id="KW-0597">Phosphoprotein</keyword>
<dbReference type="SMART" id="SM00382">
    <property type="entry name" value="AAA"/>
    <property type="match status" value="2"/>
</dbReference>
<dbReference type="GO" id="GO:0140359">
    <property type="term" value="F:ABC-type transporter activity"/>
    <property type="evidence" value="ECO:0007669"/>
    <property type="project" value="InterPro"/>
</dbReference>
<reference evidence="17 18" key="1">
    <citation type="submission" date="2019-10" db="EMBL/GenBank/DDBJ databases">
        <authorList>
            <person name="Palmer J.M."/>
        </authorList>
    </citation>
    <scope>NUCLEOTIDE SEQUENCE [LARGE SCALE GENOMIC DNA]</scope>
    <source>
        <strain evidence="17 18">TWF696</strain>
    </source>
</reference>
<evidence type="ECO:0000256" key="6">
    <source>
        <dbReference type="ARBA" id="ARBA00022692"/>
    </source>
</evidence>
<keyword evidence="3" id="KW-0813">Transport</keyword>
<dbReference type="GO" id="GO:0005524">
    <property type="term" value="F:ATP binding"/>
    <property type="evidence" value="ECO:0007669"/>
    <property type="project" value="UniProtKB-KW"/>
</dbReference>
<feature type="transmembrane region" description="Helical" evidence="14">
    <location>
        <begin position="98"/>
        <end position="116"/>
    </location>
</feature>
<keyword evidence="18" id="KW-1185">Reference proteome</keyword>
<keyword evidence="11 14" id="KW-1133">Transmembrane helix</keyword>
<protein>
    <submittedName>
        <fullName evidence="17">Uncharacterized protein</fullName>
    </submittedName>
</protein>
<dbReference type="InterPro" id="IPR003593">
    <property type="entry name" value="AAA+_ATPase"/>
</dbReference>
<feature type="transmembrane region" description="Helical" evidence="14">
    <location>
        <begin position="158"/>
        <end position="178"/>
    </location>
</feature>
<feature type="region of interest" description="Disordered" evidence="13">
    <location>
        <begin position="827"/>
        <end position="909"/>
    </location>
</feature>
<feature type="transmembrane region" description="Helical" evidence="14">
    <location>
        <begin position="316"/>
        <end position="337"/>
    </location>
</feature>
<feature type="transmembrane region" description="Helical" evidence="14">
    <location>
        <begin position="128"/>
        <end position="146"/>
    </location>
</feature>
<dbReference type="PROSITE" id="PS00211">
    <property type="entry name" value="ABC_TRANSPORTER_1"/>
    <property type="match status" value="2"/>
</dbReference>
<keyword evidence="9" id="KW-0067">ATP-binding</keyword>
<dbReference type="Pfam" id="PF00664">
    <property type="entry name" value="ABC_membrane"/>
    <property type="match status" value="2"/>
</dbReference>
<dbReference type="InterPro" id="IPR011527">
    <property type="entry name" value="ABC1_TM_dom"/>
</dbReference>
<dbReference type="Gene3D" id="1.20.1560.10">
    <property type="entry name" value="ABC transporter type 1, transmembrane domain"/>
    <property type="match status" value="2"/>
</dbReference>
<feature type="transmembrane region" description="Helical" evidence="14">
    <location>
        <begin position="499"/>
        <end position="520"/>
    </location>
</feature>
<dbReference type="GO" id="GO:0000329">
    <property type="term" value="C:fungal-type vacuole membrane"/>
    <property type="evidence" value="ECO:0007669"/>
    <property type="project" value="UniProtKB-ARBA"/>
</dbReference>
<feature type="domain" description="ABC transmembrane type-1" evidence="16">
    <location>
        <begin position="934"/>
        <end position="1217"/>
    </location>
</feature>
<feature type="region of interest" description="Disordered" evidence="13">
    <location>
        <begin position="1510"/>
        <end position="1551"/>
    </location>
</feature>
<evidence type="ECO:0000259" key="15">
    <source>
        <dbReference type="PROSITE" id="PS50893"/>
    </source>
</evidence>
<organism evidence="17 18">
    <name type="scientific">Orbilia brochopaga</name>
    <dbReference type="NCBI Taxonomy" id="3140254"/>
    <lineage>
        <taxon>Eukaryota</taxon>
        <taxon>Fungi</taxon>
        <taxon>Dikarya</taxon>
        <taxon>Ascomycota</taxon>
        <taxon>Pezizomycotina</taxon>
        <taxon>Orbiliomycetes</taxon>
        <taxon>Orbiliales</taxon>
        <taxon>Orbiliaceae</taxon>
        <taxon>Orbilia</taxon>
    </lineage>
</organism>
<comment type="similarity">
    <text evidence="2">Belongs to the ABC transporter superfamily. ABCC family. Conjugate transporter (TC 3.A.1.208) subfamily.</text>
</comment>
<feature type="compositionally biased region" description="Low complexity" evidence="13">
    <location>
        <begin position="1532"/>
        <end position="1542"/>
    </location>
</feature>
<feature type="transmembrane region" description="Helical" evidence="14">
    <location>
        <begin position="419"/>
        <end position="439"/>
    </location>
</feature>
<dbReference type="Pfam" id="PF00005">
    <property type="entry name" value="ABC_tran"/>
    <property type="match status" value="2"/>
</dbReference>
<feature type="compositionally biased region" description="Basic and acidic residues" evidence="13">
    <location>
        <begin position="900"/>
        <end position="909"/>
    </location>
</feature>
<keyword evidence="12 14" id="KW-0472">Membrane</keyword>
<dbReference type="GO" id="GO:0016887">
    <property type="term" value="F:ATP hydrolysis activity"/>
    <property type="evidence" value="ECO:0007669"/>
    <property type="project" value="InterPro"/>
</dbReference>
<feature type="compositionally biased region" description="Low complexity" evidence="13">
    <location>
        <begin position="1510"/>
        <end position="1522"/>
    </location>
</feature>
<dbReference type="FunFam" id="1.20.1560.10:FF:000001">
    <property type="entry name" value="ATP-binding cassette subfamily C member 1"/>
    <property type="match status" value="1"/>
</dbReference>
<dbReference type="InterPro" id="IPR027417">
    <property type="entry name" value="P-loop_NTPase"/>
</dbReference>
<evidence type="ECO:0000256" key="10">
    <source>
        <dbReference type="ARBA" id="ARBA00022967"/>
    </source>
</evidence>
<evidence type="ECO:0000256" key="9">
    <source>
        <dbReference type="ARBA" id="ARBA00022840"/>
    </source>
</evidence>
<evidence type="ECO:0000259" key="16">
    <source>
        <dbReference type="PROSITE" id="PS50929"/>
    </source>
</evidence>
<comment type="subcellular location">
    <subcellularLocation>
        <location evidence="1">Vacuole membrane</location>
        <topology evidence="1">Multi-pass membrane protein</topology>
    </subcellularLocation>
</comment>
<dbReference type="InterPro" id="IPR017871">
    <property type="entry name" value="ABC_transporter-like_CS"/>
</dbReference>
<dbReference type="FunFam" id="3.40.50.300:FF:000450">
    <property type="entry name" value="ABC transporter C family member 2"/>
    <property type="match status" value="1"/>
</dbReference>
<dbReference type="FunFam" id="3.40.50.300:FF:000565">
    <property type="entry name" value="ABC bile acid transporter"/>
    <property type="match status" value="1"/>
</dbReference>
<evidence type="ECO:0000256" key="3">
    <source>
        <dbReference type="ARBA" id="ARBA00022448"/>
    </source>
</evidence>
<evidence type="ECO:0000313" key="18">
    <source>
        <dbReference type="Proteomes" id="UP001375240"/>
    </source>
</evidence>
<evidence type="ECO:0000256" key="7">
    <source>
        <dbReference type="ARBA" id="ARBA00022737"/>
    </source>
</evidence>
<keyword evidence="5" id="KW-0926">Vacuole</keyword>
<dbReference type="PANTHER" id="PTHR24223">
    <property type="entry name" value="ATP-BINDING CASSETTE SUB-FAMILY C"/>
    <property type="match status" value="1"/>
</dbReference>
<accession>A0AAV9V2L2</accession>
<keyword evidence="10" id="KW-1278">Translocase</keyword>
<feature type="transmembrane region" description="Helical" evidence="14">
    <location>
        <begin position="1060"/>
        <end position="1087"/>
    </location>
</feature>
<sequence>MGKDGRFWCSDPDGWGPLGPFGSYLTTCFIESVIDGVNVGMTVLGLYELYSLSKMTALPVRRDWNYFLKLALVGVLLLSTITQAALQIEYIEGWAVDISFYTSLFSLVPIAIAFAIHHFEHFKTTVSSGVLLFFWLFYIILYGVRLQNYVETREFKDHLPIFIVFCISFGAISAVFLLEWLGPKPRSAYDAIEDENCPISDSNIFSIITFGWMTSLMRKGYRTFLTADDLWDMRHEDSTHTNGYVLERAWEKEVVKEKPSLWRAMARGYGGPFAFAGIFKIVHDILAFVQPQLLRFLIAFIQTYSTEDPDRPTRGLLIAFAMFFASVLQTIVLHQYFQRTFEIGMRIRAGLSSQIYKKALRLSNEGRADRSTGEIVNLMAVDTARLEFLAQYGQNLWSSPFQIIICMISLYDLVGYSMFAGIAVMIIMVPVNWLIARLMKRFQVQQMKNKDGRTRLVAEIVNNMKSIKLYAWGTSFMGRLSDIRNKELKTLRKMGVTQAFANFTWSTTPFLVSCVTFTTFVLTQDKPLTTEIVFPALTLFNLLTFPLAMLPMVLSMIVEASVAVNRLASFLTAEEVQQDAVIREPAATHQGDITVKVVNGRFTWNREWTDEKDALKNIDFVAKKGELHCIVGRVGQGKSSLLQAVLGDLWKKDGTVTVKGAVAYVAQHPWVVNGTIKENILFGHRLDPVFYDQVIKSCALVDDLAVLPDGDQTEVGEKGISLSGGQKARLTLARAVYARADIYVLDDCLSAVDQHVGRHLINEVLGPTGLLCTKTRIMATNQIPILMVADYITMLKEGTVDEHGTYQSVMTAKRDIYNLLKTIRENGDENSNSDETITPLNTDTSANVSDDDEQMDQLGGLLSNGPQKKKSRTFSSGTLRRASVASTKKRTRGGMDEEDGKISKQTKEHQEQGSVSWNVYREYAKASNLFALTLYIVTLIGAQTGQVGSSVWLKKWSEYNDKHHDNRNVGSWIGTYFAIGIGASALVVIQTLILWIFCSIEAARKLHERMMKAIFRSPMSFFETTPTGRILNRFSGDVYKVDELLARTFNQLFANSARCAFTFIVISWGTPAFIALIVPLLLLYLYIQRYYLSTSRELKRLDSVSRSPIFAHFQESLGGLATIRAYQQQDRFWHENEMLVDGNLRAYFPSISANRWLAVRLEFIGSVIILGAAVFAVIAVAGGSGISAGMVGLSMSYALQITQSLNWVVRQTVEVETNIVSVERILEYASLKPEAPEVVKNNRPSVAWPTNGAVNFKNYSTRYREGLELVLKDINLSIKPKEKIGVVGRTGAGKSSLTLALFRIIEAVRGNIEIDAVNTSLIGLLDLRKRLAIIPQDAALFDMSVRENLDPAGVRDDTELWSVLELSHLKDHVSKMEGKLDARIHEGGSNLSAGQRQLMCLARALLTPSNILVLDEATAAVDVETDSVLQRTIREEFSDKTMITIAHRINTIMDSDRIIVLDAGRVVEFDTPTTLIAKGAGGQFYGLVKEAGLLDDAAKADTSSITTAATSSATVTTMPAPTGGTGTGGGNADANPTATGGTAKDGEEGRR</sequence>
<dbReference type="EMBL" id="JAVHNQ010000003">
    <property type="protein sequence ID" value="KAK6353528.1"/>
    <property type="molecule type" value="Genomic_DNA"/>
</dbReference>
<comment type="caution">
    <text evidence="17">The sequence shown here is derived from an EMBL/GenBank/DDBJ whole genome shotgun (WGS) entry which is preliminary data.</text>
</comment>
<dbReference type="InterPro" id="IPR036640">
    <property type="entry name" value="ABC1_TM_sf"/>
</dbReference>
<keyword evidence="7" id="KW-0677">Repeat</keyword>
<evidence type="ECO:0000313" key="17">
    <source>
        <dbReference type="EMBL" id="KAK6353528.1"/>
    </source>
</evidence>
<feature type="transmembrane region" description="Helical" evidence="14">
    <location>
        <begin position="973"/>
        <end position="1000"/>
    </location>
</feature>
<dbReference type="PROSITE" id="PS50929">
    <property type="entry name" value="ABC_TM1F"/>
    <property type="match status" value="2"/>
</dbReference>
<dbReference type="FunFam" id="1.20.1560.10:FF:000020">
    <property type="entry name" value="ABC metal ion transporter"/>
    <property type="match status" value="1"/>
</dbReference>
<dbReference type="CDD" id="cd18603">
    <property type="entry name" value="ABC_6TM_MRP1_2_3_6_D2_like"/>
    <property type="match status" value="1"/>
</dbReference>
<evidence type="ECO:0000256" key="4">
    <source>
        <dbReference type="ARBA" id="ARBA00022553"/>
    </source>
</evidence>
<keyword evidence="8" id="KW-0547">Nucleotide-binding</keyword>